<name>A0ABT0N8D3_9GAMM</name>
<keyword evidence="3" id="KW-0808">Transferase</keyword>
<dbReference type="Gene3D" id="3.30.70.270">
    <property type="match status" value="1"/>
</dbReference>
<keyword evidence="4" id="KW-1185">Reference proteome</keyword>
<gene>
    <name evidence="3" type="ORF">L2725_13190</name>
</gene>
<evidence type="ECO:0000259" key="2">
    <source>
        <dbReference type="PROSITE" id="PS50887"/>
    </source>
</evidence>
<dbReference type="InterPro" id="IPR050469">
    <property type="entry name" value="Diguanylate_Cyclase"/>
</dbReference>
<dbReference type="CDD" id="cd01949">
    <property type="entry name" value="GGDEF"/>
    <property type="match status" value="1"/>
</dbReference>
<comment type="caution">
    <text evidence="3">The sequence shown here is derived from an EMBL/GenBank/DDBJ whole genome shotgun (WGS) entry which is preliminary data.</text>
</comment>
<dbReference type="Pfam" id="PF00990">
    <property type="entry name" value="GGDEF"/>
    <property type="match status" value="1"/>
</dbReference>
<dbReference type="RefSeq" id="WP_248937063.1">
    <property type="nucleotide sequence ID" value="NZ_JAKIKT010000005.1"/>
</dbReference>
<dbReference type="SMART" id="SM00267">
    <property type="entry name" value="GGDEF"/>
    <property type="match status" value="1"/>
</dbReference>
<dbReference type="PANTHER" id="PTHR45138">
    <property type="entry name" value="REGULATORY COMPONENTS OF SENSORY TRANSDUCTION SYSTEM"/>
    <property type="match status" value="1"/>
</dbReference>
<dbReference type="EC" id="2.7.7.65" evidence="1"/>
<accession>A0ABT0N8D3</accession>
<dbReference type="InterPro" id="IPR029787">
    <property type="entry name" value="Nucleotide_cyclase"/>
</dbReference>
<organism evidence="3 4">
    <name type="scientific">Shewanella corallii</name>
    <dbReference type="NCBI Taxonomy" id="560080"/>
    <lineage>
        <taxon>Bacteria</taxon>
        <taxon>Pseudomonadati</taxon>
        <taxon>Pseudomonadota</taxon>
        <taxon>Gammaproteobacteria</taxon>
        <taxon>Alteromonadales</taxon>
        <taxon>Shewanellaceae</taxon>
        <taxon>Shewanella</taxon>
    </lineage>
</organism>
<protein>
    <recommendedName>
        <fullName evidence="1">diguanylate cyclase</fullName>
        <ecNumber evidence="1">2.7.7.65</ecNumber>
    </recommendedName>
</protein>
<evidence type="ECO:0000313" key="4">
    <source>
        <dbReference type="Proteomes" id="UP001202831"/>
    </source>
</evidence>
<evidence type="ECO:0000256" key="1">
    <source>
        <dbReference type="ARBA" id="ARBA00012528"/>
    </source>
</evidence>
<dbReference type="PANTHER" id="PTHR45138:SF2">
    <property type="entry name" value="DIGUANYLATE CYCLASE VDCA"/>
    <property type="match status" value="1"/>
</dbReference>
<evidence type="ECO:0000313" key="3">
    <source>
        <dbReference type="EMBL" id="MCL2914724.1"/>
    </source>
</evidence>
<keyword evidence="3" id="KW-0548">Nucleotidyltransferase</keyword>
<sequence>MSDELMKVAAANLKKAVPLMLKHQIPTTPTNYALWYTYVGERSPELNKAMDRVLEEFQTCPPSRTELLYREYVSDPVELDVRQLQQNLEAMVIELSQSVKDTNRDADIFQKQVKTNFAKLGKLEEEALSLEQVMDLVRNFVNESDKIRASTAYFIGQLQKAENEIHHLRERLEQTEKDSLHDALTGALNRRAFDADLAGLLNQAAEGTCLILLDIDHFKAFNDNFGHQLGDQVLKTVAQRLGDFCRDGAKAYRFGGEEFAIIIPGSELKRARHLAESLRRGIEKLAIKDRRKGGTVDSITASFGVAQWQQGGNAHQLIEKADSLLYEAKRLGRNRVMPITN</sequence>
<dbReference type="GO" id="GO:0052621">
    <property type="term" value="F:diguanylate cyclase activity"/>
    <property type="evidence" value="ECO:0007669"/>
    <property type="project" value="UniProtKB-EC"/>
</dbReference>
<dbReference type="PROSITE" id="PS50887">
    <property type="entry name" value="GGDEF"/>
    <property type="match status" value="1"/>
</dbReference>
<dbReference type="EMBL" id="JAKIKT010000005">
    <property type="protein sequence ID" value="MCL2914724.1"/>
    <property type="molecule type" value="Genomic_DNA"/>
</dbReference>
<dbReference type="InterPro" id="IPR043128">
    <property type="entry name" value="Rev_trsase/Diguanyl_cyclase"/>
</dbReference>
<dbReference type="SUPFAM" id="SSF55073">
    <property type="entry name" value="Nucleotide cyclase"/>
    <property type="match status" value="1"/>
</dbReference>
<reference evidence="3 4" key="1">
    <citation type="submission" date="2022-01" db="EMBL/GenBank/DDBJ databases">
        <title>Whole genome-based taxonomy of the Shewanellaceae.</title>
        <authorList>
            <person name="Martin-Rodriguez A.J."/>
        </authorList>
    </citation>
    <scope>NUCLEOTIDE SEQUENCE [LARGE SCALE GENOMIC DNA]</scope>
    <source>
        <strain evidence="3 4">DSM 21332</strain>
    </source>
</reference>
<proteinExistence type="predicted"/>
<feature type="domain" description="GGDEF" evidence="2">
    <location>
        <begin position="206"/>
        <end position="341"/>
    </location>
</feature>
<dbReference type="NCBIfam" id="TIGR00254">
    <property type="entry name" value="GGDEF"/>
    <property type="match status" value="1"/>
</dbReference>
<dbReference type="Proteomes" id="UP001202831">
    <property type="component" value="Unassembled WGS sequence"/>
</dbReference>
<dbReference type="InterPro" id="IPR000160">
    <property type="entry name" value="GGDEF_dom"/>
</dbReference>